<name>A0A9W6GT89_9HYPH</name>
<feature type="domain" description="Histidine phosphotransferase ChpT C-terminal" evidence="1">
    <location>
        <begin position="83"/>
        <end position="204"/>
    </location>
</feature>
<organism evidence="2 3">
    <name type="scientific">Methylocystis echinoides</name>
    <dbReference type="NCBI Taxonomy" id="29468"/>
    <lineage>
        <taxon>Bacteria</taxon>
        <taxon>Pseudomonadati</taxon>
        <taxon>Pseudomonadota</taxon>
        <taxon>Alphaproteobacteria</taxon>
        <taxon>Hyphomicrobiales</taxon>
        <taxon>Methylocystaceae</taxon>
        <taxon>Methylocystis</taxon>
    </lineage>
</organism>
<dbReference type="AlphaFoldDB" id="A0A9W6GT89"/>
<dbReference type="Proteomes" id="UP001144323">
    <property type="component" value="Unassembled WGS sequence"/>
</dbReference>
<dbReference type="Gene3D" id="3.30.565.10">
    <property type="entry name" value="Histidine kinase-like ATPase, C-terminal domain"/>
    <property type="match status" value="1"/>
</dbReference>
<protein>
    <submittedName>
        <fullName evidence="2">Histidine phosphotransferase</fullName>
    </submittedName>
</protein>
<dbReference type="InterPro" id="IPR036890">
    <property type="entry name" value="HATPase_C_sf"/>
</dbReference>
<proteinExistence type="predicted"/>
<dbReference type="Gene3D" id="1.10.287.130">
    <property type="match status" value="1"/>
</dbReference>
<comment type="caution">
    <text evidence="2">The sequence shown here is derived from an EMBL/GenBank/DDBJ whole genome shotgun (WGS) entry which is preliminary data.</text>
</comment>
<dbReference type="InterPro" id="IPR018762">
    <property type="entry name" value="ChpT_C"/>
</dbReference>
<evidence type="ECO:0000313" key="3">
    <source>
        <dbReference type="Proteomes" id="UP001144323"/>
    </source>
</evidence>
<evidence type="ECO:0000313" key="2">
    <source>
        <dbReference type="EMBL" id="GLI92624.1"/>
    </source>
</evidence>
<keyword evidence="3" id="KW-1185">Reference proteome</keyword>
<evidence type="ECO:0000259" key="1">
    <source>
        <dbReference type="Pfam" id="PF10090"/>
    </source>
</evidence>
<gene>
    <name evidence="2" type="ORF">LMG27198_16160</name>
</gene>
<dbReference type="Pfam" id="PF10090">
    <property type="entry name" value="HPTransfase"/>
    <property type="match status" value="1"/>
</dbReference>
<dbReference type="EMBL" id="BSEC01000001">
    <property type="protein sequence ID" value="GLI92624.1"/>
    <property type="molecule type" value="Genomic_DNA"/>
</dbReference>
<accession>A0A9W6GT89</accession>
<reference evidence="2" key="1">
    <citation type="journal article" date="2023" name="Int. J. Syst. Evol. Microbiol.">
        <title>Methylocystis iwaonis sp. nov., a type II methane-oxidizing bacterium from surface soil of a rice paddy field in Japan, and emended description of the genus Methylocystis (ex Whittenbury et al. 1970) Bowman et al. 1993.</title>
        <authorList>
            <person name="Kaise H."/>
            <person name="Sawadogo J.B."/>
            <person name="Alam M.S."/>
            <person name="Ueno C."/>
            <person name="Dianou D."/>
            <person name="Shinjo R."/>
            <person name="Asakawa S."/>
        </authorList>
    </citation>
    <scope>NUCLEOTIDE SEQUENCE</scope>
    <source>
        <strain evidence="2">LMG27198</strain>
    </source>
</reference>
<dbReference type="RefSeq" id="WP_281801947.1">
    <property type="nucleotide sequence ID" value="NZ_BSEC01000001.1"/>
</dbReference>
<sequence length="231" mass="24116">MTNFSLDALDLAALLSSRVCHDVISPVGAIVNGLEVLEEEKDAEMRGHALALIKSSANEASARLQFCRLAFGAAGSKGASIDTGDAELVTRQLLADERTQFNWSVPRVLMSKNKVKLLLNLCLLADGTIPRGGVISVTSTGSDETISFRVEARGTNARLAAHIPALLVGEAEEGAVDARAIQPYYAGLVAKACDLSVTVVAEQDVVTFEAKPAEAKAVAGASQEAPQSAVA</sequence>
<dbReference type="NCBIfam" id="NF046018">
    <property type="entry name" value="HisPtaseChptBrucRhz"/>
    <property type="match status" value="1"/>
</dbReference>